<protein>
    <submittedName>
        <fullName evidence="3">DUF2637 domain-containing protein</fullName>
    </submittedName>
</protein>
<feature type="transmembrane region" description="Helical" evidence="2">
    <location>
        <begin position="36"/>
        <end position="59"/>
    </location>
</feature>
<keyword evidence="4" id="KW-1185">Reference proteome</keyword>
<dbReference type="InterPro" id="IPR021235">
    <property type="entry name" value="DUF2637"/>
</dbReference>
<keyword evidence="2" id="KW-0812">Transmembrane</keyword>
<evidence type="ECO:0000256" key="1">
    <source>
        <dbReference type="SAM" id="MobiDB-lite"/>
    </source>
</evidence>
<evidence type="ECO:0000313" key="4">
    <source>
        <dbReference type="Proteomes" id="UP001596496"/>
    </source>
</evidence>
<gene>
    <name evidence="3" type="ORF">ACFQSB_01780</name>
</gene>
<dbReference type="EMBL" id="JBHTCG010000001">
    <property type="protein sequence ID" value="MFC7380916.1"/>
    <property type="molecule type" value="Genomic_DNA"/>
</dbReference>
<evidence type="ECO:0000313" key="3">
    <source>
        <dbReference type="EMBL" id="MFC7380916.1"/>
    </source>
</evidence>
<name>A0ABW2NXG5_9ACTN</name>
<proteinExistence type="predicted"/>
<accession>A0ABW2NXG5</accession>
<keyword evidence="2" id="KW-0472">Membrane</keyword>
<dbReference type="Pfam" id="PF10935">
    <property type="entry name" value="DUF2637"/>
    <property type="match status" value="1"/>
</dbReference>
<dbReference type="RefSeq" id="WP_380823903.1">
    <property type="nucleotide sequence ID" value="NZ_JBHTCG010000001.1"/>
</dbReference>
<sequence length="367" mass="40183">MSQRSHDEETGAKIANSLVGASASSAAPRDLTRGEFAASAIVAVATAVLGLIGFINSFQKVAEAAVPSFGWFSWTVPLGIDLGIAVFSVLDIVLARIGMRIKLLRLIPVLLTVSTIYLNTVEESDPFGIVAHAILPMLWVLAVEVGAHVMRKRAGLLSDTRMDIIRKSRWFLSPFTTFSLWRRMVLWEVRSYPLALHRERGRVLAKTDLQDRYGRLWRWKATRRERALYKLGELVPLGTDVSVPVLSTVPEDEVALVPVPETPSPSPRSPSTRPRALKGTKRGTVPVRQRTVPNVDDLLPAGRQVAKELLAEGRPLTRDNLLAAIRQKVQPVSTGRATELLRVLKTEISAGQMPGVVDAETSMPGAA</sequence>
<reference evidence="4" key="1">
    <citation type="journal article" date="2019" name="Int. J. Syst. Evol. Microbiol.">
        <title>The Global Catalogue of Microorganisms (GCM) 10K type strain sequencing project: providing services to taxonomists for standard genome sequencing and annotation.</title>
        <authorList>
            <consortium name="The Broad Institute Genomics Platform"/>
            <consortium name="The Broad Institute Genome Sequencing Center for Infectious Disease"/>
            <person name="Wu L."/>
            <person name="Ma J."/>
        </authorList>
    </citation>
    <scope>NUCLEOTIDE SEQUENCE [LARGE SCALE GENOMIC DNA]</scope>
    <source>
        <strain evidence="4">CECT 7649</strain>
    </source>
</reference>
<dbReference type="Proteomes" id="UP001596496">
    <property type="component" value="Unassembled WGS sequence"/>
</dbReference>
<keyword evidence="2" id="KW-1133">Transmembrane helix</keyword>
<feature type="transmembrane region" description="Helical" evidence="2">
    <location>
        <begin position="71"/>
        <end position="94"/>
    </location>
</feature>
<feature type="transmembrane region" description="Helical" evidence="2">
    <location>
        <begin position="103"/>
        <end position="121"/>
    </location>
</feature>
<comment type="caution">
    <text evidence="3">The sequence shown here is derived from an EMBL/GenBank/DDBJ whole genome shotgun (WGS) entry which is preliminary data.</text>
</comment>
<organism evidence="3 4">
    <name type="scientific">Sphaerisporangium rhizosphaerae</name>
    <dbReference type="NCBI Taxonomy" id="2269375"/>
    <lineage>
        <taxon>Bacteria</taxon>
        <taxon>Bacillati</taxon>
        <taxon>Actinomycetota</taxon>
        <taxon>Actinomycetes</taxon>
        <taxon>Streptosporangiales</taxon>
        <taxon>Streptosporangiaceae</taxon>
        <taxon>Sphaerisporangium</taxon>
    </lineage>
</organism>
<feature type="region of interest" description="Disordered" evidence="1">
    <location>
        <begin position="257"/>
        <end position="282"/>
    </location>
</feature>
<evidence type="ECO:0000256" key="2">
    <source>
        <dbReference type="SAM" id="Phobius"/>
    </source>
</evidence>
<feature type="transmembrane region" description="Helical" evidence="2">
    <location>
        <begin position="127"/>
        <end position="149"/>
    </location>
</feature>